<name>A0A9D1GRX7_9MOLU</name>
<gene>
    <name evidence="2" type="ORF">IAD46_02370</name>
</gene>
<organism evidence="2 3">
    <name type="scientific">Candidatus Pelethenecus faecipullorum</name>
    <dbReference type="NCBI Taxonomy" id="2840900"/>
    <lineage>
        <taxon>Bacteria</taxon>
        <taxon>Bacillati</taxon>
        <taxon>Mycoplasmatota</taxon>
        <taxon>Mollicutes</taxon>
        <taxon>Candidatus Pelethenecus</taxon>
    </lineage>
</organism>
<accession>A0A9D1GRX7</accession>
<reference evidence="2" key="2">
    <citation type="journal article" date="2021" name="PeerJ">
        <title>Extensive microbial diversity within the chicken gut microbiome revealed by metagenomics and culture.</title>
        <authorList>
            <person name="Gilroy R."/>
            <person name="Ravi A."/>
            <person name="Getino M."/>
            <person name="Pursley I."/>
            <person name="Horton D.L."/>
            <person name="Alikhan N.F."/>
            <person name="Baker D."/>
            <person name="Gharbi K."/>
            <person name="Hall N."/>
            <person name="Watson M."/>
            <person name="Adriaenssens E.M."/>
            <person name="Foster-Nyarko E."/>
            <person name="Jarju S."/>
            <person name="Secka A."/>
            <person name="Antonio M."/>
            <person name="Oren A."/>
            <person name="Chaudhuri R.R."/>
            <person name="La Ragione R."/>
            <person name="Hildebrand F."/>
            <person name="Pallen M.J."/>
        </authorList>
    </citation>
    <scope>NUCLEOTIDE SEQUENCE</scope>
    <source>
        <strain evidence="2">ChiW17-6978</strain>
    </source>
</reference>
<proteinExistence type="predicted"/>
<feature type="compositionally biased region" description="Basic and acidic residues" evidence="1">
    <location>
        <begin position="62"/>
        <end position="111"/>
    </location>
</feature>
<dbReference type="AlphaFoldDB" id="A0A9D1GRX7"/>
<feature type="compositionally biased region" description="Basic and acidic residues" evidence="1">
    <location>
        <begin position="37"/>
        <end position="46"/>
    </location>
</feature>
<dbReference type="Proteomes" id="UP000886758">
    <property type="component" value="Unassembled WGS sequence"/>
</dbReference>
<evidence type="ECO:0000256" key="1">
    <source>
        <dbReference type="SAM" id="MobiDB-lite"/>
    </source>
</evidence>
<feature type="region of interest" description="Disordered" evidence="1">
    <location>
        <begin position="37"/>
        <end position="111"/>
    </location>
</feature>
<dbReference type="EMBL" id="DVLF01000077">
    <property type="protein sequence ID" value="HIT49851.1"/>
    <property type="molecule type" value="Genomic_DNA"/>
</dbReference>
<protein>
    <submittedName>
        <fullName evidence="2">Uncharacterized protein</fullName>
    </submittedName>
</protein>
<evidence type="ECO:0000313" key="2">
    <source>
        <dbReference type="EMBL" id="HIT49851.1"/>
    </source>
</evidence>
<sequence>MENKKQGFFKKAFYDMKESAKIQAQVDKAEFAAKKAEAKADFEENRGTISFEKAKQQGNRSSKQERIKDEAMEKIKQAEQRKEEAEKRYEAARAERNRLHEERMNRKENKQ</sequence>
<comment type="caution">
    <text evidence="2">The sequence shown here is derived from an EMBL/GenBank/DDBJ whole genome shotgun (WGS) entry which is preliminary data.</text>
</comment>
<reference evidence="2" key="1">
    <citation type="submission" date="2020-10" db="EMBL/GenBank/DDBJ databases">
        <authorList>
            <person name="Gilroy R."/>
        </authorList>
    </citation>
    <scope>NUCLEOTIDE SEQUENCE</scope>
    <source>
        <strain evidence="2">ChiW17-6978</strain>
    </source>
</reference>
<evidence type="ECO:0000313" key="3">
    <source>
        <dbReference type="Proteomes" id="UP000886758"/>
    </source>
</evidence>